<dbReference type="InterPro" id="IPR009003">
    <property type="entry name" value="Peptidase_S1_PA"/>
</dbReference>
<keyword evidence="2" id="KW-0732">Signal</keyword>
<accession>A0A075P3B9</accession>
<dbReference type="InterPro" id="IPR033116">
    <property type="entry name" value="TRYPSIN_SER"/>
</dbReference>
<dbReference type="Gene3D" id="2.40.10.10">
    <property type="entry name" value="Trypsin-like serine proteases"/>
    <property type="match status" value="1"/>
</dbReference>
<evidence type="ECO:0000256" key="1">
    <source>
        <dbReference type="ARBA" id="ARBA00023157"/>
    </source>
</evidence>
<keyword evidence="1" id="KW-1015">Disulfide bond</keyword>
<protein>
    <submittedName>
        <fullName evidence="4">Peptidase S1</fullName>
    </submittedName>
</protein>
<gene>
    <name evidence="4" type="ORF">EP13_17385</name>
</gene>
<proteinExistence type="predicted"/>
<reference evidence="4 5" key="1">
    <citation type="submission" date="2014-06" db="EMBL/GenBank/DDBJ databases">
        <title>Genomes of Alteromonas australica, a world apart.</title>
        <authorList>
            <person name="Gonzaga A."/>
            <person name="Lopez-Perez M."/>
            <person name="Rodriguez-Valera F."/>
        </authorList>
    </citation>
    <scope>NUCLEOTIDE SEQUENCE [LARGE SCALE GENOMIC DNA]</scope>
    <source>
        <strain evidence="4 5">H 17</strain>
    </source>
</reference>
<dbReference type="PROSITE" id="PS00135">
    <property type="entry name" value="TRYPSIN_SER"/>
    <property type="match status" value="1"/>
</dbReference>
<dbReference type="Proteomes" id="UP000056090">
    <property type="component" value="Chromosome"/>
</dbReference>
<dbReference type="InterPro" id="IPR001314">
    <property type="entry name" value="Peptidase_S1A"/>
</dbReference>
<evidence type="ECO:0000256" key="2">
    <source>
        <dbReference type="SAM" id="SignalP"/>
    </source>
</evidence>
<dbReference type="InterPro" id="IPR043504">
    <property type="entry name" value="Peptidase_S1_PA_chymotrypsin"/>
</dbReference>
<dbReference type="eggNOG" id="COG5640">
    <property type="taxonomic scope" value="Bacteria"/>
</dbReference>
<feature type="signal peptide" evidence="2">
    <location>
        <begin position="1"/>
        <end position="17"/>
    </location>
</feature>
<dbReference type="InterPro" id="IPR051487">
    <property type="entry name" value="Ser/Thr_Proteases_Immune/Dev"/>
</dbReference>
<dbReference type="GO" id="GO:0006508">
    <property type="term" value="P:proteolysis"/>
    <property type="evidence" value="ECO:0007669"/>
    <property type="project" value="InterPro"/>
</dbReference>
<keyword evidence="5" id="KW-1185">Reference proteome</keyword>
<dbReference type="PRINTS" id="PR00722">
    <property type="entry name" value="CHYMOTRYPSIN"/>
</dbReference>
<feature type="chain" id="PRO_5001708046" evidence="2">
    <location>
        <begin position="18"/>
        <end position="289"/>
    </location>
</feature>
<name>A0A075P3B9_9ALTE</name>
<dbReference type="SUPFAM" id="SSF50494">
    <property type="entry name" value="Trypsin-like serine proteases"/>
    <property type="match status" value="1"/>
</dbReference>
<dbReference type="Pfam" id="PF00089">
    <property type="entry name" value="Trypsin"/>
    <property type="match status" value="1"/>
</dbReference>
<sequence>MRTLALLLTLAAFHSYAVITRHDVDPARYKIDTPPEYFIDMPFQGAAVLIDKHWLLAPAHVIYTFMYEYQNKPIAIHGVDNVIAEVILHPDYERVGASSDNSLLTQLNNSVDIALIRLEHPVTHVSPIPLYGSNDEKGMKVTGFGRGAIGTGLTGEVEDSQGPGYVTYYWYQITKFFSDWAFTQENYQLQQYNNQITEASQQWLKFSFEKEDNAMPLEGTIGSGDSGGAIVIFRDNKPVLLGMASWREFEGDVKQFSFGHYDEVAVFTRVSYFKEWIMEHVETAEVIFR</sequence>
<dbReference type="KEGG" id="aal:EP13_17385"/>
<dbReference type="PROSITE" id="PS50240">
    <property type="entry name" value="TRYPSIN_DOM"/>
    <property type="match status" value="1"/>
</dbReference>
<dbReference type="AlphaFoldDB" id="A0A075P3B9"/>
<dbReference type="GO" id="GO:0004252">
    <property type="term" value="F:serine-type endopeptidase activity"/>
    <property type="evidence" value="ECO:0007669"/>
    <property type="project" value="InterPro"/>
</dbReference>
<organism evidence="4 5">
    <name type="scientific">Alteromonas australica</name>
    <dbReference type="NCBI Taxonomy" id="589873"/>
    <lineage>
        <taxon>Bacteria</taxon>
        <taxon>Pseudomonadati</taxon>
        <taxon>Pseudomonadota</taxon>
        <taxon>Gammaproteobacteria</taxon>
        <taxon>Alteromonadales</taxon>
        <taxon>Alteromonadaceae</taxon>
        <taxon>Alteromonas/Salinimonas group</taxon>
        <taxon>Alteromonas</taxon>
    </lineage>
</organism>
<dbReference type="InterPro" id="IPR001254">
    <property type="entry name" value="Trypsin_dom"/>
</dbReference>
<dbReference type="PANTHER" id="PTHR24256">
    <property type="entry name" value="TRYPTASE-RELATED"/>
    <property type="match status" value="1"/>
</dbReference>
<dbReference type="EMBL" id="CP008849">
    <property type="protein sequence ID" value="AIG00312.1"/>
    <property type="molecule type" value="Genomic_DNA"/>
</dbReference>
<evidence type="ECO:0000259" key="3">
    <source>
        <dbReference type="PROSITE" id="PS50240"/>
    </source>
</evidence>
<feature type="domain" description="Peptidase S1" evidence="3">
    <location>
        <begin position="45"/>
        <end position="282"/>
    </location>
</feature>
<evidence type="ECO:0000313" key="5">
    <source>
        <dbReference type="Proteomes" id="UP000056090"/>
    </source>
</evidence>
<evidence type="ECO:0000313" key="4">
    <source>
        <dbReference type="EMBL" id="AIG00312.1"/>
    </source>
</evidence>